<protein>
    <submittedName>
        <fullName evidence="1">Uncharacterized protein</fullName>
    </submittedName>
</protein>
<sequence length="32" mass="3741">MKILKKMRFFALFLLTLAAAMNLCFRFLGMLS</sequence>
<name>A0A2P2NVK6_RHIMU</name>
<dbReference type="EMBL" id="GGEC01066050">
    <property type="protein sequence ID" value="MBX46534.1"/>
    <property type="molecule type" value="Transcribed_RNA"/>
</dbReference>
<accession>A0A2P2NVK6</accession>
<dbReference type="AlphaFoldDB" id="A0A2P2NVK6"/>
<organism evidence="1">
    <name type="scientific">Rhizophora mucronata</name>
    <name type="common">Asiatic mangrove</name>
    <dbReference type="NCBI Taxonomy" id="61149"/>
    <lineage>
        <taxon>Eukaryota</taxon>
        <taxon>Viridiplantae</taxon>
        <taxon>Streptophyta</taxon>
        <taxon>Embryophyta</taxon>
        <taxon>Tracheophyta</taxon>
        <taxon>Spermatophyta</taxon>
        <taxon>Magnoliopsida</taxon>
        <taxon>eudicotyledons</taxon>
        <taxon>Gunneridae</taxon>
        <taxon>Pentapetalae</taxon>
        <taxon>rosids</taxon>
        <taxon>fabids</taxon>
        <taxon>Malpighiales</taxon>
        <taxon>Rhizophoraceae</taxon>
        <taxon>Rhizophora</taxon>
    </lineage>
</organism>
<reference evidence="1" key="1">
    <citation type="submission" date="2018-02" db="EMBL/GenBank/DDBJ databases">
        <title>Rhizophora mucronata_Transcriptome.</title>
        <authorList>
            <person name="Meera S.P."/>
            <person name="Sreeshan A."/>
            <person name="Augustine A."/>
        </authorList>
    </citation>
    <scope>NUCLEOTIDE SEQUENCE</scope>
    <source>
        <tissue evidence="1">Leaf</tissue>
    </source>
</reference>
<evidence type="ECO:0000313" key="1">
    <source>
        <dbReference type="EMBL" id="MBX46534.1"/>
    </source>
</evidence>
<proteinExistence type="predicted"/>